<feature type="region of interest" description="Disordered" evidence="9">
    <location>
        <begin position="219"/>
        <end position="253"/>
    </location>
</feature>
<evidence type="ECO:0000256" key="1">
    <source>
        <dbReference type="ARBA" id="ARBA00004123"/>
    </source>
</evidence>
<dbReference type="AlphaFoldDB" id="A0A804LAA9"/>
<dbReference type="Gene3D" id="1.10.2020.20">
    <property type="match status" value="1"/>
</dbReference>
<dbReference type="GO" id="GO:0008270">
    <property type="term" value="F:zinc ion binding"/>
    <property type="evidence" value="ECO:0007669"/>
    <property type="project" value="UniProtKB-KW"/>
</dbReference>
<accession>A0A804LAA9</accession>
<evidence type="ECO:0000256" key="9">
    <source>
        <dbReference type="SAM" id="MobiDB-lite"/>
    </source>
</evidence>
<feature type="region of interest" description="Disordered" evidence="9">
    <location>
        <begin position="480"/>
        <end position="506"/>
    </location>
</feature>
<dbReference type="InParanoid" id="A0A804LAA9"/>
<keyword evidence="6" id="KW-0804">Transcription</keyword>
<feature type="region of interest" description="Disordered" evidence="9">
    <location>
        <begin position="423"/>
        <end position="467"/>
    </location>
</feature>
<dbReference type="InterPro" id="IPR028020">
    <property type="entry name" value="ASX_DEUBAD_dom"/>
</dbReference>
<sequence>MGKQGPCCHCGVTSTPLWRNGPSDKPVLCNACGSRWRTKGSLMNYVPQHAREGFAMDGLKSSKIKNLSFKPKEQKLQMEKQRDGMLGSDCEMQYCDQNFHKIVKGIISNGSGSESAISGSDSCVQFGSADASDVTVCFSGSVQSHVWDSLVPSKKRTFVTRPKPSPVEKLTKDLCSILHEDQYSNLSIISEDDLLYDSGTPLGSSEIGYGGVLINHPHSKSVEEESEASSLPVDKSYTTNEGYSGSPVNTESKRTSFLNSAATTQMSQEIVKRDKSSHENLNILQDRDSPLSSADLNVVINFENFMEYLTDEEQQHLMKYLPSIDTAKPPETLKSMFAGPQFLKSLPYFQQLLQEGVFDLSLSEANAEERRTLKRLVLLNCINLQWLEYYQQIKDASSKKIKGGNETSNRQNLPGLSNLASMKRHQDKQNKTYPDLKSTMRSPKRVCRSEGMNPPSRCSTQLEPWDRGDSVDHDGACFSPRRIFASPPRRSSILPPPPSIADDSEGDLLLDVTSGASFAEAELLYHPWKQKADHDK</sequence>
<evidence type="ECO:0000256" key="7">
    <source>
        <dbReference type="ARBA" id="ARBA00023242"/>
    </source>
</evidence>
<dbReference type="PROSITE" id="PS51916">
    <property type="entry name" value="DEUBAD"/>
    <property type="match status" value="1"/>
</dbReference>
<dbReference type="Gene3D" id="3.30.50.10">
    <property type="entry name" value="Erythroid Transcription Factor GATA-1, subunit A"/>
    <property type="match status" value="1"/>
</dbReference>
<evidence type="ECO:0000256" key="4">
    <source>
        <dbReference type="ARBA" id="ARBA00022833"/>
    </source>
</evidence>
<dbReference type="CDD" id="cd00202">
    <property type="entry name" value="ZnF_GATA"/>
    <property type="match status" value="1"/>
</dbReference>
<feature type="domain" description="DEUBAD" evidence="11">
    <location>
        <begin position="287"/>
        <end position="399"/>
    </location>
</feature>
<reference evidence="13" key="2">
    <citation type="submission" date="2021-05" db="UniProtKB">
        <authorList>
            <consortium name="EnsemblPlants"/>
        </authorList>
    </citation>
    <scope>IDENTIFICATION</scope>
    <source>
        <strain evidence="13">subsp. malaccensis</strain>
    </source>
</reference>
<dbReference type="EMBL" id="HG996475">
    <property type="protein sequence ID" value="CAG1865259.1"/>
    <property type="molecule type" value="Genomic_DNA"/>
</dbReference>
<keyword evidence="3 8" id="KW-0863">Zinc-finger</keyword>
<dbReference type="Proteomes" id="UP000012960">
    <property type="component" value="Unplaced"/>
</dbReference>
<keyword evidence="2" id="KW-0479">Metal-binding</keyword>
<evidence type="ECO:0000256" key="8">
    <source>
        <dbReference type="PROSITE-ProRule" id="PRU00094"/>
    </source>
</evidence>
<dbReference type="OMA" id="DKSHMLE"/>
<dbReference type="FunCoup" id="A0A804LAA9">
    <property type="interactions" value="3512"/>
</dbReference>
<evidence type="ECO:0000256" key="2">
    <source>
        <dbReference type="ARBA" id="ARBA00022723"/>
    </source>
</evidence>
<evidence type="ECO:0000259" key="11">
    <source>
        <dbReference type="PROSITE" id="PS51916"/>
    </source>
</evidence>
<dbReference type="PANTHER" id="PTHR46855:SF1">
    <property type="entry name" value="GATA TRANSCRIPTION FACTOR 26"/>
    <property type="match status" value="1"/>
</dbReference>
<name>A0A804LAA9_MUSAM</name>
<dbReference type="InterPro" id="IPR044589">
    <property type="entry name" value="GATA26/27"/>
</dbReference>
<organism evidence="13 14">
    <name type="scientific">Musa acuminata subsp. malaccensis</name>
    <name type="common">Wild banana</name>
    <name type="synonym">Musa malaccensis</name>
    <dbReference type="NCBI Taxonomy" id="214687"/>
    <lineage>
        <taxon>Eukaryota</taxon>
        <taxon>Viridiplantae</taxon>
        <taxon>Streptophyta</taxon>
        <taxon>Embryophyta</taxon>
        <taxon>Tracheophyta</taxon>
        <taxon>Spermatophyta</taxon>
        <taxon>Magnoliopsida</taxon>
        <taxon>Liliopsida</taxon>
        <taxon>Zingiberales</taxon>
        <taxon>Musaceae</taxon>
        <taxon>Musa</taxon>
    </lineage>
</organism>
<evidence type="ECO:0000256" key="6">
    <source>
        <dbReference type="ARBA" id="ARBA00023163"/>
    </source>
</evidence>
<reference evidence="12" key="1">
    <citation type="submission" date="2021-03" db="EMBL/GenBank/DDBJ databases">
        <authorList>
            <consortium name="Genoscope - CEA"/>
            <person name="William W."/>
        </authorList>
    </citation>
    <scope>NUCLEOTIDE SEQUENCE</scope>
    <source>
        <strain evidence="12">Doubled-haploid Pahang</strain>
    </source>
</reference>
<dbReference type="Pfam" id="PF00320">
    <property type="entry name" value="GATA"/>
    <property type="match status" value="1"/>
</dbReference>
<gene>
    <name evidence="12" type="ORF">GSMUA_03690.1</name>
</gene>
<feature type="domain" description="GATA-type" evidence="10">
    <location>
        <begin position="7"/>
        <end position="40"/>
    </location>
</feature>
<dbReference type="InterPro" id="IPR044867">
    <property type="entry name" value="DEUBAD_dom"/>
</dbReference>
<protein>
    <submittedName>
        <fullName evidence="12">(wild Malaysian banana) hypothetical protein</fullName>
    </submittedName>
</protein>
<evidence type="ECO:0000256" key="3">
    <source>
        <dbReference type="ARBA" id="ARBA00022771"/>
    </source>
</evidence>
<dbReference type="EnsemblPlants" id="Ma11_t21420.1">
    <property type="protein sequence ID" value="Ma11_p21420.1"/>
    <property type="gene ID" value="Ma11_g21420"/>
</dbReference>
<dbReference type="SMART" id="SM00401">
    <property type="entry name" value="ZnF_GATA"/>
    <property type="match status" value="1"/>
</dbReference>
<evidence type="ECO:0000259" key="10">
    <source>
        <dbReference type="PROSITE" id="PS50114"/>
    </source>
</evidence>
<evidence type="ECO:0000313" key="14">
    <source>
        <dbReference type="Proteomes" id="UP000012960"/>
    </source>
</evidence>
<comment type="subcellular location">
    <subcellularLocation>
        <location evidence="1">Nucleus</location>
    </subcellularLocation>
</comment>
<dbReference type="GO" id="GO:0006355">
    <property type="term" value="P:regulation of DNA-templated transcription"/>
    <property type="evidence" value="ECO:0007669"/>
    <property type="project" value="InterPro"/>
</dbReference>
<evidence type="ECO:0000256" key="5">
    <source>
        <dbReference type="ARBA" id="ARBA00023015"/>
    </source>
</evidence>
<dbReference type="PROSITE" id="PS50114">
    <property type="entry name" value="GATA_ZN_FINGER_2"/>
    <property type="match status" value="1"/>
</dbReference>
<keyword evidence="4" id="KW-0862">Zinc</keyword>
<dbReference type="InterPro" id="IPR038108">
    <property type="entry name" value="RPN13_DEUBAD_sf"/>
</dbReference>
<keyword evidence="5" id="KW-0805">Transcription regulation</keyword>
<dbReference type="PANTHER" id="PTHR46855">
    <property type="entry name" value="OSJNBB0038F03.10 PROTEIN"/>
    <property type="match status" value="1"/>
</dbReference>
<feature type="compositionally biased region" description="Polar residues" evidence="9">
    <location>
        <begin position="236"/>
        <end position="253"/>
    </location>
</feature>
<dbReference type="SUPFAM" id="SSF57716">
    <property type="entry name" value="Glucocorticoid receptor-like (DNA-binding domain)"/>
    <property type="match status" value="1"/>
</dbReference>
<dbReference type="Pfam" id="PF13919">
    <property type="entry name" value="ASXH"/>
    <property type="match status" value="1"/>
</dbReference>
<dbReference type="GO" id="GO:0000976">
    <property type="term" value="F:transcription cis-regulatory region binding"/>
    <property type="evidence" value="ECO:0000318"/>
    <property type="project" value="GO_Central"/>
</dbReference>
<evidence type="ECO:0000313" key="13">
    <source>
        <dbReference type="EnsemblPlants" id="Ma11_p21420.1"/>
    </source>
</evidence>
<dbReference type="InterPro" id="IPR000679">
    <property type="entry name" value="Znf_GATA"/>
</dbReference>
<keyword evidence="7" id="KW-0539">Nucleus</keyword>
<evidence type="ECO:0000313" key="12">
    <source>
        <dbReference type="EMBL" id="CAG1865259.1"/>
    </source>
</evidence>
<dbReference type="InterPro" id="IPR013088">
    <property type="entry name" value="Znf_NHR/GATA"/>
</dbReference>
<dbReference type="GO" id="GO:0005634">
    <property type="term" value="C:nucleus"/>
    <property type="evidence" value="ECO:0007669"/>
    <property type="project" value="UniProtKB-SubCell"/>
</dbReference>
<proteinExistence type="predicted"/>
<keyword evidence="14" id="KW-1185">Reference proteome</keyword>
<dbReference type="Gramene" id="Ma11_t21420.1">
    <property type="protein sequence ID" value="Ma11_p21420.1"/>
    <property type="gene ID" value="Ma11_g21420"/>
</dbReference>